<accession>A0A9N9PEN4</accession>
<feature type="compositionally biased region" description="Polar residues" evidence="1">
    <location>
        <begin position="35"/>
        <end position="47"/>
    </location>
</feature>
<reference evidence="2" key="1">
    <citation type="submission" date="2021-06" db="EMBL/GenBank/DDBJ databases">
        <authorList>
            <person name="Kallberg Y."/>
            <person name="Tangrot J."/>
            <person name="Rosling A."/>
        </authorList>
    </citation>
    <scope>NUCLEOTIDE SEQUENCE</scope>
    <source>
        <strain evidence="2">MA453B</strain>
    </source>
</reference>
<feature type="non-terminal residue" evidence="2">
    <location>
        <position position="1"/>
    </location>
</feature>
<organism evidence="2 3">
    <name type="scientific">Dentiscutata erythropus</name>
    <dbReference type="NCBI Taxonomy" id="1348616"/>
    <lineage>
        <taxon>Eukaryota</taxon>
        <taxon>Fungi</taxon>
        <taxon>Fungi incertae sedis</taxon>
        <taxon>Mucoromycota</taxon>
        <taxon>Glomeromycotina</taxon>
        <taxon>Glomeromycetes</taxon>
        <taxon>Diversisporales</taxon>
        <taxon>Gigasporaceae</taxon>
        <taxon>Dentiscutata</taxon>
    </lineage>
</organism>
<gene>
    <name evidence="2" type="ORF">DERYTH_LOCUS25077</name>
</gene>
<feature type="region of interest" description="Disordered" evidence="1">
    <location>
        <begin position="35"/>
        <end position="66"/>
    </location>
</feature>
<protein>
    <submittedName>
        <fullName evidence="2">23932_t:CDS:1</fullName>
    </submittedName>
</protein>
<dbReference type="Proteomes" id="UP000789405">
    <property type="component" value="Unassembled WGS sequence"/>
</dbReference>
<sequence>SPPICLVVTVGRATMPSQYLQDFSLVHKKGKENYINKNTNEQVPQTKTKGHAYPSFEKPDTYLEMK</sequence>
<evidence type="ECO:0000313" key="2">
    <source>
        <dbReference type="EMBL" id="CAG8809338.1"/>
    </source>
</evidence>
<evidence type="ECO:0000256" key="1">
    <source>
        <dbReference type="SAM" id="MobiDB-lite"/>
    </source>
</evidence>
<evidence type="ECO:0000313" key="3">
    <source>
        <dbReference type="Proteomes" id="UP000789405"/>
    </source>
</evidence>
<proteinExistence type="predicted"/>
<dbReference type="EMBL" id="CAJVPY010044973">
    <property type="protein sequence ID" value="CAG8809338.1"/>
    <property type="molecule type" value="Genomic_DNA"/>
</dbReference>
<comment type="caution">
    <text evidence="2">The sequence shown here is derived from an EMBL/GenBank/DDBJ whole genome shotgun (WGS) entry which is preliminary data.</text>
</comment>
<feature type="compositionally biased region" description="Basic and acidic residues" evidence="1">
    <location>
        <begin position="57"/>
        <end position="66"/>
    </location>
</feature>
<feature type="non-terminal residue" evidence="2">
    <location>
        <position position="66"/>
    </location>
</feature>
<name>A0A9N9PEN4_9GLOM</name>
<dbReference type="AlphaFoldDB" id="A0A9N9PEN4"/>
<keyword evidence="3" id="KW-1185">Reference proteome</keyword>